<proteinExistence type="inferred from homology"/>
<keyword evidence="3" id="KW-1003">Cell membrane</keyword>
<dbReference type="EMBL" id="FWZT01000021">
    <property type="protein sequence ID" value="SMF62244.1"/>
    <property type="molecule type" value="Genomic_DNA"/>
</dbReference>
<dbReference type="Proteomes" id="UP000192907">
    <property type="component" value="Unassembled WGS sequence"/>
</dbReference>
<evidence type="ECO:0000256" key="5">
    <source>
        <dbReference type="ARBA" id="ARBA00022927"/>
    </source>
</evidence>
<feature type="domain" description="MotA/TolQ/ExbB proton channel" evidence="10">
    <location>
        <begin position="79"/>
        <end position="194"/>
    </location>
</feature>
<dbReference type="OrthoDB" id="5728265at2"/>
<dbReference type="InterPro" id="IPR050790">
    <property type="entry name" value="ExbB/TolQ_transport"/>
</dbReference>
<name>A0A1Y6CM59_9BACT</name>
<dbReference type="GO" id="GO:0017038">
    <property type="term" value="P:protein import"/>
    <property type="evidence" value="ECO:0007669"/>
    <property type="project" value="TreeGrafter"/>
</dbReference>
<evidence type="ECO:0000256" key="3">
    <source>
        <dbReference type="ARBA" id="ARBA00022475"/>
    </source>
</evidence>
<evidence type="ECO:0000256" key="9">
    <source>
        <dbReference type="SAM" id="Phobius"/>
    </source>
</evidence>
<dbReference type="PANTHER" id="PTHR30625:SF15">
    <property type="entry name" value="BIOPOLYMER TRANSPORT PROTEIN EXBB"/>
    <property type="match status" value="1"/>
</dbReference>
<protein>
    <submittedName>
        <fullName evidence="11">Biopolymer transport protein ExbB/TolQ</fullName>
    </submittedName>
</protein>
<dbReference type="GO" id="GO:0005886">
    <property type="term" value="C:plasma membrane"/>
    <property type="evidence" value="ECO:0007669"/>
    <property type="project" value="UniProtKB-SubCell"/>
</dbReference>
<dbReference type="PANTHER" id="PTHR30625">
    <property type="entry name" value="PROTEIN TOLQ"/>
    <property type="match status" value="1"/>
</dbReference>
<keyword evidence="2 8" id="KW-0813">Transport</keyword>
<feature type="transmembrane region" description="Helical" evidence="9">
    <location>
        <begin position="12"/>
        <end position="31"/>
    </location>
</feature>
<feature type="transmembrane region" description="Helical" evidence="9">
    <location>
        <begin position="114"/>
        <end position="137"/>
    </location>
</feature>
<dbReference type="STRING" id="1513793.SAMN06296036_12150"/>
<keyword evidence="7 9" id="KW-0472">Membrane</keyword>
<gene>
    <name evidence="11" type="ORF">SAMN06296036_12150</name>
</gene>
<sequence length="216" mass="23609">MEALHTYFEHGGYPVMFSILATLLISMVIVVERAYRLWMVYDLVNSEGFMAMVQKMVMNNSIENAIRLCKKARPKLLPYVLAEGLKRSNDSSQEIQNAVDHAILSAAPKVNKTVGFLATTANVATLLGLLGTIFGLMRSFSAVAKATGAQKQVLLAEGIAEALNATSFGLSVALFCLFTYGVLQAKQGALNEDIQKNAAKLIDLLYTRKMKLKSRA</sequence>
<comment type="similarity">
    <text evidence="8">Belongs to the exbB/tolQ family.</text>
</comment>
<keyword evidence="4 9" id="KW-0812">Transmembrane</keyword>
<keyword evidence="5 8" id="KW-0653">Protein transport</keyword>
<keyword evidence="12" id="KW-1185">Reference proteome</keyword>
<accession>A0A1Y6CM59</accession>
<comment type="subcellular location">
    <subcellularLocation>
        <location evidence="1">Cell membrane</location>
        <topology evidence="1">Multi-pass membrane protein</topology>
    </subcellularLocation>
    <subcellularLocation>
        <location evidence="8">Membrane</location>
        <topology evidence="8">Multi-pass membrane protein</topology>
    </subcellularLocation>
</comment>
<evidence type="ECO:0000256" key="2">
    <source>
        <dbReference type="ARBA" id="ARBA00022448"/>
    </source>
</evidence>
<evidence type="ECO:0000259" key="10">
    <source>
        <dbReference type="Pfam" id="PF01618"/>
    </source>
</evidence>
<dbReference type="RefSeq" id="WP_132323106.1">
    <property type="nucleotide sequence ID" value="NZ_FWZT01000021.1"/>
</dbReference>
<evidence type="ECO:0000313" key="11">
    <source>
        <dbReference type="EMBL" id="SMF62244.1"/>
    </source>
</evidence>
<evidence type="ECO:0000256" key="6">
    <source>
        <dbReference type="ARBA" id="ARBA00022989"/>
    </source>
</evidence>
<evidence type="ECO:0000256" key="4">
    <source>
        <dbReference type="ARBA" id="ARBA00022692"/>
    </source>
</evidence>
<dbReference type="Pfam" id="PF01618">
    <property type="entry name" value="MotA_ExbB"/>
    <property type="match status" value="1"/>
</dbReference>
<reference evidence="12" key="1">
    <citation type="submission" date="2017-04" db="EMBL/GenBank/DDBJ databases">
        <authorList>
            <person name="Varghese N."/>
            <person name="Submissions S."/>
        </authorList>
    </citation>
    <scope>NUCLEOTIDE SEQUENCE [LARGE SCALE GENOMIC DNA]</scope>
    <source>
        <strain evidence="12">RKEM611</strain>
    </source>
</reference>
<dbReference type="AlphaFoldDB" id="A0A1Y6CM59"/>
<evidence type="ECO:0000313" key="12">
    <source>
        <dbReference type="Proteomes" id="UP000192907"/>
    </source>
</evidence>
<evidence type="ECO:0000256" key="8">
    <source>
        <dbReference type="RuleBase" id="RU004057"/>
    </source>
</evidence>
<evidence type="ECO:0000256" key="7">
    <source>
        <dbReference type="ARBA" id="ARBA00023136"/>
    </source>
</evidence>
<keyword evidence="6 9" id="KW-1133">Transmembrane helix</keyword>
<feature type="transmembrane region" description="Helical" evidence="9">
    <location>
        <begin position="162"/>
        <end position="183"/>
    </location>
</feature>
<organism evidence="11 12">
    <name type="scientific">Pseudobacteriovorax antillogorgiicola</name>
    <dbReference type="NCBI Taxonomy" id="1513793"/>
    <lineage>
        <taxon>Bacteria</taxon>
        <taxon>Pseudomonadati</taxon>
        <taxon>Bdellovibrionota</taxon>
        <taxon>Oligoflexia</taxon>
        <taxon>Oligoflexales</taxon>
        <taxon>Pseudobacteriovoracaceae</taxon>
        <taxon>Pseudobacteriovorax</taxon>
    </lineage>
</organism>
<evidence type="ECO:0000256" key="1">
    <source>
        <dbReference type="ARBA" id="ARBA00004651"/>
    </source>
</evidence>
<dbReference type="InterPro" id="IPR002898">
    <property type="entry name" value="MotA_ExbB_proton_chnl"/>
</dbReference>